<comment type="catalytic activity">
    <reaction evidence="6">
        <text>guanosine(527) in 16S rRNA + S-adenosyl-L-methionine = N(7)-methylguanosine(527) in 16S rRNA + S-adenosyl-L-homocysteine</text>
        <dbReference type="Rhea" id="RHEA:42732"/>
        <dbReference type="Rhea" id="RHEA-COMP:10209"/>
        <dbReference type="Rhea" id="RHEA-COMP:10210"/>
        <dbReference type="ChEBI" id="CHEBI:57856"/>
        <dbReference type="ChEBI" id="CHEBI:59789"/>
        <dbReference type="ChEBI" id="CHEBI:74269"/>
        <dbReference type="ChEBI" id="CHEBI:74480"/>
        <dbReference type="EC" id="2.1.1.170"/>
    </reaction>
</comment>
<name>A0A7Z0VP29_9GAMM</name>
<evidence type="ECO:0000256" key="4">
    <source>
        <dbReference type="ARBA" id="ARBA00022679"/>
    </source>
</evidence>
<comment type="caution">
    <text evidence="6">Lacks conserved residue(s) required for the propagation of feature annotation.</text>
</comment>
<comment type="subcellular location">
    <subcellularLocation>
        <location evidence="6">Cytoplasm</location>
    </subcellularLocation>
</comment>
<organism evidence="7 8">
    <name type="scientific">Candidatus Thiodiazotropha endolucinida</name>
    <dbReference type="NCBI Taxonomy" id="1655433"/>
    <lineage>
        <taxon>Bacteria</taxon>
        <taxon>Pseudomonadati</taxon>
        <taxon>Pseudomonadota</taxon>
        <taxon>Gammaproteobacteria</taxon>
        <taxon>Chromatiales</taxon>
        <taxon>Sedimenticolaceae</taxon>
        <taxon>Candidatus Thiodiazotropha</taxon>
    </lineage>
</organism>
<evidence type="ECO:0000256" key="5">
    <source>
        <dbReference type="ARBA" id="ARBA00022691"/>
    </source>
</evidence>
<gene>
    <name evidence="6 7" type="primary">rsmG</name>
    <name evidence="7" type="ORF">CODIS_03820</name>
</gene>
<dbReference type="PANTHER" id="PTHR31760">
    <property type="entry name" value="S-ADENOSYL-L-METHIONINE-DEPENDENT METHYLTRANSFERASES SUPERFAMILY PROTEIN"/>
    <property type="match status" value="1"/>
</dbReference>
<evidence type="ECO:0000313" key="7">
    <source>
        <dbReference type="EMBL" id="ODJ89283.1"/>
    </source>
</evidence>
<keyword evidence="8" id="KW-1185">Reference proteome</keyword>
<feature type="binding site" evidence="6">
    <location>
        <position position="83"/>
    </location>
    <ligand>
        <name>S-adenosyl-L-methionine</name>
        <dbReference type="ChEBI" id="CHEBI:59789"/>
    </ligand>
</feature>
<keyword evidence="4 6" id="KW-0808">Transferase</keyword>
<feature type="binding site" evidence="6">
    <location>
        <position position="149"/>
    </location>
    <ligand>
        <name>S-adenosyl-L-methionine</name>
        <dbReference type="ChEBI" id="CHEBI:59789"/>
    </ligand>
</feature>
<keyword evidence="1 6" id="KW-0963">Cytoplasm</keyword>
<evidence type="ECO:0000256" key="3">
    <source>
        <dbReference type="ARBA" id="ARBA00022603"/>
    </source>
</evidence>
<keyword evidence="2 6" id="KW-0698">rRNA processing</keyword>
<comment type="caution">
    <text evidence="7">The sequence shown here is derived from an EMBL/GenBank/DDBJ whole genome shotgun (WGS) entry which is preliminary data.</text>
</comment>
<reference evidence="7 8" key="1">
    <citation type="submission" date="2016-06" db="EMBL/GenBank/DDBJ databases">
        <title>Genome sequence of endosymbiont of Candidatus Endolucinida thiodiazotropha.</title>
        <authorList>
            <person name="Poehlein A."/>
            <person name="Koenig S."/>
            <person name="Heiden S.E."/>
            <person name="Thuermer A."/>
            <person name="Voget S."/>
            <person name="Daniel R."/>
            <person name="Markert S."/>
            <person name="Gros O."/>
            <person name="Schweder T."/>
        </authorList>
    </citation>
    <scope>NUCLEOTIDE SEQUENCE [LARGE SCALE GENOMIC DNA]</scope>
    <source>
        <strain evidence="7 8">COS</strain>
    </source>
</reference>
<dbReference type="Gene3D" id="3.40.50.150">
    <property type="entry name" value="Vaccinia Virus protein VP39"/>
    <property type="match status" value="1"/>
</dbReference>
<dbReference type="NCBIfam" id="TIGR00138">
    <property type="entry name" value="rsmG_gidB"/>
    <property type="match status" value="1"/>
</dbReference>
<evidence type="ECO:0000313" key="8">
    <source>
        <dbReference type="Proteomes" id="UP000094769"/>
    </source>
</evidence>
<keyword evidence="5 6" id="KW-0949">S-adenosyl-L-methionine</keyword>
<evidence type="ECO:0000256" key="2">
    <source>
        <dbReference type="ARBA" id="ARBA00022552"/>
    </source>
</evidence>
<dbReference type="GO" id="GO:0070043">
    <property type="term" value="F:rRNA (guanine-N7-)-methyltransferase activity"/>
    <property type="evidence" value="ECO:0007669"/>
    <property type="project" value="UniProtKB-UniRule"/>
</dbReference>
<dbReference type="PANTHER" id="PTHR31760:SF0">
    <property type="entry name" value="S-ADENOSYL-L-METHIONINE-DEPENDENT METHYLTRANSFERASES SUPERFAMILY PROTEIN"/>
    <property type="match status" value="1"/>
</dbReference>
<evidence type="ECO:0000256" key="1">
    <source>
        <dbReference type="ARBA" id="ARBA00022490"/>
    </source>
</evidence>
<dbReference type="SUPFAM" id="SSF53335">
    <property type="entry name" value="S-adenosyl-L-methionine-dependent methyltransferases"/>
    <property type="match status" value="1"/>
</dbReference>
<proteinExistence type="inferred from homology"/>
<protein>
    <recommendedName>
        <fullName evidence="6">Ribosomal RNA small subunit methyltransferase G</fullName>
        <ecNumber evidence="6">2.1.1.170</ecNumber>
    </recommendedName>
    <alternativeName>
        <fullName evidence="6">16S rRNA 7-methylguanosine methyltransferase</fullName>
        <shortName evidence="6">16S rRNA m7G methyltransferase</shortName>
    </alternativeName>
</protein>
<sequence length="220" mass="24134">MVDETYDNAACRQRLVAGAIEMGLDLDARQQTLMIEFLALLVKWNSAYNLTAVREPLEMVGRHLLDSLALLPHLKPGPCLDMGTGAGVPGIPLAIMRPDSDFVLLDSNSKKIRFVRQAKLELGLVNVQPVHARVEQYQADRPFKTLIARAFTALPNMFALSAGLHQPGVEILAMKGSIPEQEIVQLPAHVTTDVIPLRVPFEAGERCLVRIGQVAGFHAK</sequence>
<dbReference type="OrthoDB" id="9808773at2"/>
<dbReference type="RefSeq" id="WP_069121026.1">
    <property type="nucleotide sequence ID" value="NZ_MARB01000002.1"/>
</dbReference>
<evidence type="ECO:0000256" key="6">
    <source>
        <dbReference type="HAMAP-Rule" id="MF_00074"/>
    </source>
</evidence>
<comment type="function">
    <text evidence="6">Specifically methylates the N7 position of guanine in position 527 of 16S rRNA.</text>
</comment>
<dbReference type="InterPro" id="IPR029063">
    <property type="entry name" value="SAM-dependent_MTases_sf"/>
</dbReference>
<dbReference type="CDD" id="cd02440">
    <property type="entry name" value="AdoMet_MTases"/>
    <property type="match status" value="1"/>
</dbReference>
<dbReference type="Proteomes" id="UP000094769">
    <property type="component" value="Unassembled WGS sequence"/>
</dbReference>
<dbReference type="GO" id="GO:0005829">
    <property type="term" value="C:cytosol"/>
    <property type="evidence" value="ECO:0007669"/>
    <property type="project" value="TreeGrafter"/>
</dbReference>
<dbReference type="EC" id="2.1.1.170" evidence="6"/>
<dbReference type="InterPro" id="IPR003682">
    <property type="entry name" value="rRNA_ssu_MeTfrase_G"/>
</dbReference>
<dbReference type="EMBL" id="MARB01000002">
    <property type="protein sequence ID" value="ODJ89283.1"/>
    <property type="molecule type" value="Genomic_DNA"/>
</dbReference>
<comment type="similarity">
    <text evidence="6">Belongs to the methyltransferase superfamily. RNA methyltransferase RsmG family.</text>
</comment>
<dbReference type="Pfam" id="PF02527">
    <property type="entry name" value="GidB"/>
    <property type="match status" value="1"/>
</dbReference>
<accession>A0A7Z0VP29</accession>
<dbReference type="AlphaFoldDB" id="A0A7Z0VP29"/>
<keyword evidence="3 6" id="KW-0489">Methyltransferase</keyword>
<dbReference type="HAMAP" id="MF_00074">
    <property type="entry name" value="16SrRNA_methyltr_G"/>
    <property type="match status" value="1"/>
</dbReference>
<feature type="binding site" evidence="6">
    <location>
        <begin position="134"/>
        <end position="135"/>
    </location>
    <ligand>
        <name>S-adenosyl-L-methionine</name>
        <dbReference type="ChEBI" id="CHEBI:59789"/>
    </ligand>
</feature>